<dbReference type="RefSeq" id="WP_045463574.1">
    <property type="nucleotide sequence ID" value="NZ_BBLT01000004.1"/>
</dbReference>
<reference evidence="1 2" key="1">
    <citation type="submission" date="2014-09" db="EMBL/GenBank/DDBJ databases">
        <title>Sporocytophaga myxococcoides PG-01 genome sequencing.</title>
        <authorList>
            <person name="Liu L."/>
            <person name="Gao P.J."/>
            <person name="Chen G.J."/>
            <person name="Wang L.S."/>
        </authorList>
    </citation>
    <scope>NUCLEOTIDE SEQUENCE [LARGE SCALE GENOMIC DNA]</scope>
    <source>
        <strain evidence="1 2">PG-01</strain>
    </source>
</reference>
<accession>A0A098LEF0</accession>
<dbReference type="EMBL" id="BBLT01000004">
    <property type="protein sequence ID" value="GAL85290.1"/>
    <property type="molecule type" value="Genomic_DNA"/>
</dbReference>
<organism evidence="1 2">
    <name type="scientific">Sporocytophaga myxococcoides</name>
    <dbReference type="NCBI Taxonomy" id="153721"/>
    <lineage>
        <taxon>Bacteria</taxon>
        <taxon>Pseudomonadati</taxon>
        <taxon>Bacteroidota</taxon>
        <taxon>Cytophagia</taxon>
        <taxon>Cytophagales</taxon>
        <taxon>Cytophagaceae</taxon>
        <taxon>Sporocytophaga</taxon>
    </lineage>
</organism>
<name>A0A098LEF0_9BACT</name>
<protein>
    <submittedName>
        <fullName evidence="1">MscS Mechanosensitive ion channel</fullName>
    </submittedName>
</protein>
<dbReference type="eggNOG" id="ENOG502ZMIH">
    <property type="taxonomic scope" value="Bacteria"/>
</dbReference>
<dbReference type="AlphaFoldDB" id="A0A098LEF0"/>
<proteinExistence type="predicted"/>
<dbReference type="STRING" id="153721.MYP_2519"/>
<evidence type="ECO:0000313" key="1">
    <source>
        <dbReference type="EMBL" id="GAL85290.1"/>
    </source>
</evidence>
<dbReference type="Proteomes" id="UP000030185">
    <property type="component" value="Unassembled WGS sequence"/>
</dbReference>
<evidence type="ECO:0000313" key="2">
    <source>
        <dbReference type="Proteomes" id="UP000030185"/>
    </source>
</evidence>
<keyword evidence="2" id="KW-1185">Reference proteome</keyword>
<sequence>MSFSSSYIHQRIALLVVVSYLFSCESSKKTSTGSETTNYNEKGNIEVPDEYAISKERVGNLTIDMPIGNIFSYYDKSQVKKSAFTSEGQKFEAYFIKTSRDTSRYLRIDPICTDSCKIWRIKVYDKRYKTRSGLGIGSKVGEIKSYHYIDWAGNTEDGPAFGLERLGITFLIDSTSLPATARKNIDVETLSDSAKVAGILITKGHSQ</sequence>
<comment type="caution">
    <text evidence="1">The sequence shown here is derived from an EMBL/GenBank/DDBJ whole genome shotgun (WGS) entry which is preliminary data.</text>
</comment>
<dbReference type="OrthoDB" id="978892at2"/>
<gene>
    <name evidence="1" type="ORF">MYP_2519</name>
</gene>